<comment type="caution">
    <text evidence="1">The sequence shown here is derived from an EMBL/GenBank/DDBJ whole genome shotgun (WGS) entry which is preliminary data.</text>
</comment>
<evidence type="ECO:0000313" key="1">
    <source>
        <dbReference type="EMBL" id="MBR0651376.1"/>
    </source>
</evidence>
<accession>A0ABS5EK27</accession>
<name>A0ABS5EK27_9PROT</name>
<protein>
    <recommendedName>
        <fullName evidence="3">DNA-binding protein</fullName>
    </recommendedName>
</protein>
<evidence type="ECO:0008006" key="3">
    <source>
        <dbReference type="Google" id="ProtNLM"/>
    </source>
</evidence>
<reference evidence="2" key="1">
    <citation type="journal article" date="2021" name="Syst. Appl. Microbiol.">
        <title>Roseomonas hellenica sp. nov., isolated from roots of wild-growing Alkanna tinctoria.</title>
        <authorList>
            <person name="Rat A."/>
            <person name="Naranjo H.D."/>
            <person name="Lebbe L."/>
            <person name="Cnockaert M."/>
            <person name="Krigas N."/>
            <person name="Grigoriadou K."/>
            <person name="Maloupa E."/>
            <person name="Willems A."/>
        </authorList>
    </citation>
    <scope>NUCLEOTIDE SEQUENCE [LARGE SCALE GENOMIC DNA]</scope>
    <source>
        <strain evidence="2">LMG 31159</strain>
    </source>
</reference>
<evidence type="ECO:0000313" key="2">
    <source>
        <dbReference type="Proteomes" id="UP000698752"/>
    </source>
</evidence>
<sequence length="89" mass="9771">MNAFAEKARLWQPEQVADRLALSPAAFAARRRRLEDEHGFPGPVPGLGRRWNPAAVEAWLARQAGGIPDSQPETPEDILISRARAMAVS</sequence>
<dbReference type="EMBL" id="JAAEDI010000018">
    <property type="protein sequence ID" value="MBR0651376.1"/>
    <property type="molecule type" value="Genomic_DNA"/>
</dbReference>
<organism evidence="1 2">
    <name type="scientific">Neoroseomonas terrae</name>
    <dbReference type="NCBI Taxonomy" id="424799"/>
    <lineage>
        <taxon>Bacteria</taxon>
        <taxon>Pseudomonadati</taxon>
        <taxon>Pseudomonadota</taxon>
        <taxon>Alphaproteobacteria</taxon>
        <taxon>Acetobacterales</taxon>
        <taxon>Acetobacteraceae</taxon>
        <taxon>Neoroseomonas</taxon>
    </lineage>
</organism>
<dbReference type="Proteomes" id="UP000698752">
    <property type="component" value="Unassembled WGS sequence"/>
</dbReference>
<dbReference type="RefSeq" id="WP_211870045.1">
    <property type="nucleotide sequence ID" value="NZ_JAAEDI010000018.1"/>
</dbReference>
<proteinExistence type="predicted"/>
<gene>
    <name evidence="1" type="ORF">GXW78_17010</name>
</gene>
<keyword evidence="2" id="KW-1185">Reference proteome</keyword>